<feature type="domain" description="AMP-dependent synthetase/ligase" evidence="2">
    <location>
        <begin position="59"/>
        <end position="400"/>
    </location>
</feature>
<name>A0A381QTS9_9ZZZZ</name>
<accession>A0A381QTS9</accession>
<dbReference type="NCBIfam" id="TIGR02262">
    <property type="entry name" value="benz_CoA_lig"/>
    <property type="match status" value="1"/>
</dbReference>
<dbReference type="InterPro" id="IPR045851">
    <property type="entry name" value="AMP-bd_C_sf"/>
</dbReference>
<sequence>MADHSVTVDHSATPSQIEYSPVFNVAVTMIDRHLAEGRGGYPAIINADVDANTALEECVERQVTYQQLAERVNRCGNLLRSLASEPGGRILVVVKDCPEFFYVFWGAIKAGLVPVPLNTLLRADDYRFMIEDSDCTGLIYSPEYQSEIAPALASSSHHPAFVLCTEGPNGMCGLLEDYSAVFEAAPATADSECFWLYSSGSTGRPKGAVHRHRDIATTCVHYAVDTLGMVEDDICFSVAKLFFAYGLGNGMTFPLWVGGTAVLSSKRPTPDMSFQIIEEHKPTIYFGVPTLYAAQLRALDEEERDFSSIRCCVSAGEALPADIFRRWHEKTGTLILDGIGSTEALHIFISNTLTDYRPGTSGKPVPGYHLKILNDEDESVPTGEAGRLLIQGDSTSSHYWNNPQKTAETMVDGWLNTGDTYFEDPDGYFVYCGRSDDMLKVGGIWCSPVEIESRLIEHPKVLEAAIVGRPDTDELIKPEAFVVLNNAQDASEVLAADLLKHCQDGLARYKYPRWFNFVNELPKTATGKIQRFKLRQG</sequence>
<gene>
    <name evidence="4" type="ORF">METZ01_LOCUS35629</name>
</gene>
<proteinExistence type="predicted"/>
<dbReference type="InterPro" id="IPR011957">
    <property type="entry name" value="Benz_CoA_lig"/>
</dbReference>
<dbReference type="PANTHER" id="PTHR43352">
    <property type="entry name" value="ACETYL-COA SYNTHETASE"/>
    <property type="match status" value="1"/>
</dbReference>
<dbReference type="Pfam" id="PF00501">
    <property type="entry name" value="AMP-binding"/>
    <property type="match status" value="1"/>
</dbReference>
<dbReference type="Gene3D" id="3.30.300.30">
    <property type="match status" value="1"/>
</dbReference>
<reference evidence="4" key="1">
    <citation type="submission" date="2018-05" db="EMBL/GenBank/DDBJ databases">
        <authorList>
            <person name="Lanie J.A."/>
            <person name="Ng W.-L."/>
            <person name="Kazmierczak K.M."/>
            <person name="Andrzejewski T.M."/>
            <person name="Davidsen T.M."/>
            <person name="Wayne K.J."/>
            <person name="Tettelin H."/>
            <person name="Glass J.I."/>
            <person name="Rusch D."/>
            <person name="Podicherti R."/>
            <person name="Tsui H.-C.T."/>
            <person name="Winkler M.E."/>
        </authorList>
    </citation>
    <scope>NUCLEOTIDE SEQUENCE</scope>
</reference>
<dbReference type="Gene3D" id="3.40.50.980">
    <property type="match status" value="1"/>
</dbReference>
<protein>
    <recommendedName>
        <fullName evidence="5">AMP-dependent synthetase/ligase domain-containing protein</fullName>
    </recommendedName>
</protein>
<evidence type="ECO:0000259" key="3">
    <source>
        <dbReference type="Pfam" id="PF13193"/>
    </source>
</evidence>
<dbReference type="Pfam" id="PF13193">
    <property type="entry name" value="AMP-binding_C"/>
    <property type="match status" value="1"/>
</dbReference>
<evidence type="ECO:0000256" key="1">
    <source>
        <dbReference type="ARBA" id="ARBA00022598"/>
    </source>
</evidence>
<keyword evidence="1" id="KW-0436">Ligase</keyword>
<dbReference type="EMBL" id="UINC01001522">
    <property type="protein sequence ID" value="SUZ82775.1"/>
    <property type="molecule type" value="Genomic_DNA"/>
</dbReference>
<dbReference type="SUPFAM" id="SSF56801">
    <property type="entry name" value="Acetyl-CoA synthetase-like"/>
    <property type="match status" value="1"/>
</dbReference>
<dbReference type="Gene3D" id="2.30.38.10">
    <property type="entry name" value="Luciferase, Domain 3"/>
    <property type="match status" value="1"/>
</dbReference>
<dbReference type="AlphaFoldDB" id="A0A381QTS9"/>
<evidence type="ECO:0008006" key="5">
    <source>
        <dbReference type="Google" id="ProtNLM"/>
    </source>
</evidence>
<organism evidence="4">
    <name type="scientific">marine metagenome</name>
    <dbReference type="NCBI Taxonomy" id="408172"/>
    <lineage>
        <taxon>unclassified sequences</taxon>
        <taxon>metagenomes</taxon>
        <taxon>ecological metagenomes</taxon>
    </lineage>
</organism>
<dbReference type="GO" id="GO:0016878">
    <property type="term" value="F:acid-thiol ligase activity"/>
    <property type="evidence" value="ECO:0007669"/>
    <property type="project" value="TreeGrafter"/>
</dbReference>
<dbReference type="GO" id="GO:0044550">
    <property type="term" value="P:secondary metabolite biosynthetic process"/>
    <property type="evidence" value="ECO:0007669"/>
    <property type="project" value="TreeGrafter"/>
</dbReference>
<dbReference type="PANTHER" id="PTHR43352:SF1">
    <property type="entry name" value="ANTHRANILATE--COA LIGASE"/>
    <property type="match status" value="1"/>
</dbReference>
<dbReference type="InterPro" id="IPR000873">
    <property type="entry name" value="AMP-dep_synth/lig_dom"/>
</dbReference>
<dbReference type="GO" id="GO:0005524">
    <property type="term" value="F:ATP binding"/>
    <property type="evidence" value="ECO:0007669"/>
    <property type="project" value="InterPro"/>
</dbReference>
<dbReference type="GO" id="GO:0016405">
    <property type="term" value="F:CoA-ligase activity"/>
    <property type="evidence" value="ECO:0007669"/>
    <property type="project" value="InterPro"/>
</dbReference>
<evidence type="ECO:0000259" key="2">
    <source>
        <dbReference type="Pfam" id="PF00501"/>
    </source>
</evidence>
<dbReference type="InterPro" id="IPR025110">
    <property type="entry name" value="AMP-bd_C"/>
</dbReference>
<evidence type="ECO:0000313" key="4">
    <source>
        <dbReference type="EMBL" id="SUZ82775.1"/>
    </source>
</evidence>
<feature type="domain" description="AMP-binding enzyme C-terminal" evidence="3">
    <location>
        <begin position="450"/>
        <end position="528"/>
    </location>
</feature>
<dbReference type="Gene3D" id="3.40.50.12820">
    <property type="match status" value="1"/>
</dbReference>